<comment type="caution">
    <text evidence="1">The sequence shown here is derived from an EMBL/GenBank/DDBJ whole genome shotgun (WGS) entry which is preliminary data.</text>
</comment>
<dbReference type="Proteomes" id="UP000807769">
    <property type="component" value="Unassembled WGS sequence"/>
</dbReference>
<feature type="non-terminal residue" evidence="1">
    <location>
        <position position="1"/>
    </location>
</feature>
<dbReference type="AlphaFoldDB" id="A0A9P7DXM9"/>
<keyword evidence="2" id="KW-1185">Reference proteome</keyword>
<dbReference type="GeneID" id="64631057"/>
<dbReference type="EMBL" id="JABBWG010000053">
    <property type="protein sequence ID" value="KAG1805441.1"/>
    <property type="molecule type" value="Genomic_DNA"/>
</dbReference>
<name>A0A9P7DXM9_9AGAM</name>
<proteinExistence type="predicted"/>
<organism evidence="1 2">
    <name type="scientific">Suillus subaureus</name>
    <dbReference type="NCBI Taxonomy" id="48587"/>
    <lineage>
        <taxon>Eukaryota</taxon>
        <taxon>Fungi</taxon>
        <taxon>Dikarya</taxon>
        <taxon>Basidiomycota</taxon>
        <taxon>Agaricomycotina</taxon>
        <taxon>Agaricomycetes</taxon>
        <taxon>Agaricomycetidae</taxon>
        <taxon>Boletales</taxon>
        <taxon>Suillineae</taxon>
        <taxon>Suillaceae</taxon>
        <taxon>Suillus</taxon>
    </lineage>
</organism>
<evidence type="ECO:0000313" key="2">
    <source>
        <dbReference type="Proteomes" id="UP000807769"/>
    </source>
</evidence>
<sequence>MTFLLTRKISSCITTCLQIILLDGTTYADSPRSAYYTPFDLAPAVLQVVITTHITCAARVVLDGLLLQTSPAASFGGEWCRYKKHGYRRKVHGYE</sequence>
<dbReference type="RefSeq" id="XP_041187224.1">
    <property type="nucleotide sequence ID" value="XM_041337041.1"/>
</dbReference>
<evidence type="ECO:0000313" key="1">
    <source>
        <dbReference type="EMBL" id="KAG1805441.1"/>
    </source>
</evidence>
<gene>
    <name evidence="1" type="ORF">BJ212DRAFT_1391784</name>
</gene>
<reference evidence="1" key="1">
    <citation type="journal article" date="2020" name="New Phytol.">
        <title>Comparative genomics reveals dynamic genome evolution in host specialist ectomycorrhizal fungi.</title>
        <authorList>
            <person name="Lofgren L.A."/>
            <person name="Nguyen N.H."/>
            <person name="Vilgalys R."/>
            <person name="Ruytinx J."/>
            <person name="Liao H.L."/>
            <person name="Branco S."/>
            <person name="Kuo A."/>
            <person name="LaButti K."/>
            <person name="Lipzen A."/>
            <person name="Andreopoulos W."/>
            <person name="Pangilinan J."/>
            <person name="Riley R."/>
            <person name="Hundley H."/>
            <person name="Na H."/>
            <person name="Barry K."/>
            <person name="Grigoriev I.V."/>
            <person name="Stajich J.E."/>
            <person name="Kennedy P.G."/>
        </authorList>
    </citation>
    <scope>NUCLEOTIDE SEQUENCE</scope>
    <source>
        <strain evidence="1">MN1</strain>
    </source>
</reference>
<dbReference type="OrthoDB" id="2690728at2759"/>
<protein>
    <submittedName>
        <fullName evidence="1">Uncharacterized protein</fullName>
    </submittedName>
</protein>
<accession>A0A9P7DXM9</accession>